<evidence type="ECO:0000256" key="2">
    <source>
        <dbReference type="SAM" id="Phobius"/>
    </source>
</evidence>
<protein>
    <recommendedName>
        <fullName evidence="5">WXG100 family type VII secretion target</fullName>
    </recommendedName>
</protein>
<dbReference type="Proteomes" id="UP001551176">
    <property type="component" value="Unassembled WGS sequence"/>
</dbReference>
<dbReference type="EMBL" id="JBEYXV010000025">
    <property type="protein sequence ID" value="MEU6826286.1"/>
    <property type="molecule type" value="Genomic_DNA"/>
</dbReference>
<proteinExistence type="predicted"/>
<evidence type="ECO:0000256" key="1">
    <source>
        <dbReference type="SAM" id="MobiDB-lite"/>
    </source>
</evidence>
<comment type="caution">
    <text evidence="3">The sequence shown here is derived from an EMBL/GenBank/DDBJ whole genome shotgun (WGS) entry which is preliminary data.</text>
</comment>
<reference evidence="3 4" key="1">
    <citation type="submission" date="2024-06" db="EMBL/GenBank/DDBJ databases">
        <title>The Natural Products Discovery Center: Release of the First 8490 Sequenced Strains for Exploring Actinobacteria Biosynthetic Diversity.</title>
        <authorList>
            <person name="Kalkreuter E."/>
            <person name="Kautsar S.A."/>
            <person name="Yang D."/>
            <person name="Bader C.D."/>
            <person name="Teijaro C.N."/>
            <person name="Fluegel L."/>
            <person name="Davis C.M."/>
            <person name="Simpson J.R."/>
            <person name="Lauterbach L."/>
            <person name="Steele A.D."/>
            <person name="Gui C."/>
            <person name="Meng S."/>
            <person name="Li G."/>
            <person name="Viehrig K."/>
            <person name="Ye F."/>
            <person name="Su P."/>
            <person name="Kiefer A.F."/>
            <person name="Nichols A."/>
            <person name="Cepeda A.J."/>
            <person name="Yan W."/>
            <person name="Fan B."/>
            <person name="Jiang Y."/>
            <person name="Adhikari A."/>
            <person name="Zheng C.-J."/>
            <person name="Schuster L."/>
            <person name="Cowan T.M."/>
            <person name="Smanski M.J."/>
            <person name="Chevrette M.G."/>
            <person name="De Carvalho L.P.S."/>
            <person name="Shen B."/>
        </authorList>
    </citation>
    <scope>NUCLEOTIDE SEQUENCE [LARGE SCALE GENOMIC DNA]</scope>
    <source>
        <strain evidence="3 4">NPDC046838</strain>
    </source>
</reference>
<evidence type="ECO:0000313" key="4">
    <source>
        <dbReference type="Proteomes" id="UP001551176"/>
    </source>
</evidence>
<gene>
    <name evidence="3" type="ORF">ABZ921_37210</name>
</gene>
<dbReference type="RefSeq" id="WP_359357359.1">
    <property type="nucleotide sequence ID" value="NZ_JBEYXV010000025.1"/>
</dbReference>
<organism evidence="3 4">
    <name type="scientific">Streptomyces atriruber</name>
    <dbReference type="NCBI Taxonomy" id="545121"/>
    <lineage>
        <taxon>Bacteria</taxon>
        <taxon>Bacillati</taxon>
        <taxon>Actinomycetota</taxon>
        <taxon>Actinomycetes</taxon>
        <taxon>Kitasatosporales</taxon>
        <taxon>Streptomycetaceae</taxon>
        <taxon>Streptomyces</taxon>
    </lineage>
</organism>
<feature type="region of interest" description="Disordered" evidence="1">
    <location>
        <begin position="125"/>
        <end position="164"/>
    </location>
</feature>
<evidence type="ECO:0008006" key="5">
    <source>
        <dbReference type="Google" id="ProtNLM"/>
    </source>
</evidence>
<keyword evidence="2" id="KW-0812">Transmembrane</keyword>
<sequence length="433" mass="44984">MTIAPSAEPGPGRQIKNPDYPALGFNPVPGDCDTVRALHKKLVACAKVLDDTHGTVTKLMDGSYWEGDAAVAWREQLRDGPLAKNLQNAANSIGKAARQLDRWHGELAEFQARAKRLNDDARDAREALRKAKGAADTTTDDPHLDDAGGGSGHEDAKRALSRANARVEDAEAELQRILGRARKLAHEHEEKAGRRAAKIRSATSKLAPHEPGWFESACEWVVENLPDILGTVAAIVGLVALFVVSGGTAAAVLLLVAAGLSAGALSLRVLGDPELRASLWDGVAKGEFDQDFWSNLVTVGGDVLGAAPGVGSVWKGTRTAMQAAGGAGEVLPLGRRIAQVGSRTVDEAKALTGLGNALLTTTVRGARAEPVIKAVQITSASLGVGTAGFGLAMKMVDADDDGVKGGVVAGIDGTRLGVDGGGIVDVARHVFGR</sequence>
<keyword evidence="4" id="KW-1185">Reference proteome</keyword>
<feature type="compositionally biased region" description="Basic and acidic residues" evidence="1">
    <location>
        <begin position="140"/>
        <end position="158"/>
    </location>
</feature>
<evidence type="ECO:0000313" key="3">
    <source>
        <dbReference type="EMBL" id="MEU6826286.1"/>
    </source>
</evidence>
<keyword evidence="2" id="KW-0472">Membrane</keyword>
<keyword evidence="2" id="KW-1133">Transmembrane helix</keyword>
<feature type="transmembrane region" description="Helical" evidence="2">
    <location>
        <begin position="232"/>
        <end position="258"/>
    </location>
</feature>
<accession>A0ABV3BZ38</accession>
<name>A0ABV3BZ38_9ACTN</name>